<dbReference type="SMART" id="SM00706">
    <property type="entry name" value="TECPR"/>
    <property type="match status" value="5"/>
</dbReference>
<evidence type="ECO:0000313" key="5">
    <source>
        <dbReference type="RefSeq" id="XP_022079616.1"/>
    </source>
</evidence>
<gene>
    <name evidence="5" type="primary">LOC110973243</name>
</gene>
<dbReference type="RefSeq" id="XP_022079616.1">
    <property type="nucleotide sequence ID" value="XM_022223924.1"/>
</dbReference>
<dbReference type="OrthoDB" id="72441at2759"/>
<keyword evidence="4" id="KW-1185">Reference proteome</keyword>
<dbReference type="Proteomes" id="UP000694845">
    <property type="component" value="Unplaced"/>
</dbReference>
<evidence type="ECO:0000313" key="4">
    <source>
        <dbReference type="Proteomes" id="UP000694845"/>
    </source>
</evidence>
<keyword evidence="3" id="KW-0732">Signal</keyword>
<dbReference type="GeneID" id="110973243"/>
<dbReference type="PANTHER" id="PTHR23250">
    <property type="entry name" value="DYSFERLIN-RELATED"/>
    <property type="match status" value="1"/>
</dbReference>
<evidence type="ECO:0000256" key="1">
    <source>
        <dbReference type="ARBA" id="ARBA00022734"/>
    </source>
</evidence>
<feature type="chain" id="PRO_5034972563" evidence="3">
    <location>
        <begin position="22"/>
        <end position="321"/>
    </location>
</feature>
<accession>A0A8B7XHB7</accession>
<dbReference type="InterPro" id="IPR051513">
    <property type="entry name" value="Tectonin_beta-prop"/>
</dbReference>
<dbReference type="Pfam" id="PF19193">
    <property type="entry name" value="Tectonin"/>
    <property type="match status" value="1"/>
</dbReference>
<sequence length="321" mass="36095">MAFVCWKRMLILLVAIGILMAHCQRLEDSLAEEETQQIERNSREIDDDASADGLAVSDYWTKIGGSMIRPSVGRCGVWGVNIFFSVYYRRNTYDNPKSLGDGWLGVLNDKPIKIRQVSVGYNTVWALDQYYKPYYREGITASEPTGTKWVKLSDKTRVKYISVTQKGHVWGLSERDEPIFRKGASNTNIAGSEWQKVPGSRMQSIKAGEAGVWGINWGLPENNQLWYRKGTYGDPDTNTIGSEWLAVGGVFSYISVGDQRVYGTNYTSEIFYRSGISATVPTGDKWVETDTGVRGLSELAYLKDTLWAIDYNRAILAKIVT</sequence>
<dbReference type="KEGG" id="aplc:110973243"/>
<dbReference type="OMA" id="IAGSEWQ"/>
<dbReference type="PANTHER" id="PTHR23250:SF3">
    <property type="entry name" value="FISH-EGG LECTIN-LIKE ISOFORM X1-RELATED"/>
    <property type="match status" value="1"/>
</dbReference>
<name>A0A8B7XHB7_ACAPL</name>
<feature type="signal peptide" evidence="3">
    <location>
        <begin position="1"/>
        <end position="21"/>
    </location>
</feature>
<dbReference type="AlphaFoldDB" id="A0A8B7XHB7"/>
<comment type="similarity">
    <text evidence="2">Belongs to the tectonin family.</text>
</comment>
<evidence type="ECO:0000256" key="2">
    <source>
        <dbReference type="ARBA" id="ARBA00038331"/>
    </source>
</evidence>
<dbReference type="Pfam" id="PF06462">
    <property type="entry name" value="Hyd_WA"/>
    <property type="match status" value="1"/>
</dbReference>
<keyword evidence="1" id="KW-0430">Lectin</keyword>
<evidence type="ECO:0000256" key="3">
    <source>
        <dbReference type="SAM" id="SignalP"/>
    </source>
</evidence>
<dbReference type="GO" id="GO:0030246">
    <property type="term" value="F:carbohydrate binding"/>
    <property type="evidence" value="ECO:0007669"/>
    <property type="project" value="UniProtKB-KW"/>
</dbReference>
<dbReference type="InterPro" id="IPR006624">
    <property type="entry name" value="Beta-propeller_rpt_TECPR"/>
</dbReference>
<protein>
    <submittedName>
        <fullName evidence="5">Tectonin beta-propeller repeat-containing protein 1-like</fullName>
    </submittedName>
</protein>
<organism evidence="4 5">
    <name type="scientific">Acanthaster planci</name>
    <name type="common">Crown-of-thorns starfish</name>
    <dbReference type="NCBI Taxonomy" id="133434"/>
    <lineage>
        <taxon>Eukaryota</taxon>
        <taxon>Metazoa</taxon>
        <taxon>Echinodermata</taxon>
        <taxon>Eleutherozoa</taxon>
        <taxon>Asterozoa</taxon>
        <taxon>Asteroidea</taxon>
        <taxon>Valvatacea</taxon>
        <taxon>Valvatida</taxon>
        <taxon>Acanthasteridae</taxon>
        <taxon>Acanthaster</taxon>
    </lineage>
</organism>
<reference evidence="5" key="1">
    <citation type="submission" date="2025-08" db="UniProtKB">
        <authorList>
            <consortium name="RefSeq"/>
        </authorList>
    </citation>
    <scope>IDENTIFICATION</scope>
</reference>
<proteinExistence type="inferred from homology"/>